<evidence type="ECO:0000313" key="15">
    <source>
        <dbReference type="Proteomes" id="UP001178508"/>
    </source>
</evidence>
<evidence type="ECO:0000313" key="14">
    <source>
        <dbReference type="EMBL" id="CAJ1060347.1"/>
    </source>
</evidence>
<dbReference type="InterPro" id="IPR013785">
    <property type="entry name" value="Aldolase_TIM"/>
</dbReference>
<reference evidence="14" key="1">
    <citation type="submission" date="2023-08" db="EMBL/GenBank/DDBJ databases">
        <authorList>
            <person name="Alioto T."/>
            <person name="Alioto T."/>
            <person name="Gomez Garrido J."/>
        </authorList>
    </citation>
    <scope>NUCLEOTIDE SEQUENCE</scope>
</reference>
<evidence type="ECO:0000256" key="11">
    <source>
        <dbReference type="PIRNR" id="PIRNR001365"/>
    </source>
</evidence>
<dbReference type="SMART" id="SM01130">
    <property type="entry name" value="DHDPS"/>
    <property type="match status" value="1"/>
</dbReference>
<feature type="binding site" evidence="13">
    <location>
        <position position="216"/>
    </location>
    <ligand>
        <name>pyruvate</name>
        <dbReference type="ChEBI" id="CHEBI:15361"/>
    </ligand>
</feature>
<dbReference type="SUPFAM" id="SSF51569">
    <property type="entry name" value="Aldolase"/>
    <property type="match status" value="1"/>
</dbReference>
<dbReference type="EMBL" id="OY660870">
    <property type="protein sequence ID" value="CAJ1060347.1"/>
    <property type="molecule type" value="Genomic_DNA"/>
</dbReference>
<proteinExistence type="inferred from homology"/>
<evidence type="ECO:0000256" key="4">
    <source>
        <dbReference type="ARBA" id="ARBA00011881"/>
    </source>
</evidence>
<gene>
    <name evidence="14" type="ORF">XNOV1_A005577</name>
</gene>
<dbReference type="PIRSF" id="PIRSF001365">
    <property type="entry name" value="DHDPS"/>
    <property type="match status" value="1"/>
</dbReference>
<comment type="catalytic activity">
    <reaction evidence="10">
        <text>aceneuramate = aldehydo-N-acetyl-D-mannosamine + pyruvate</text>
        <dbReference type="Rhea" id="RHEA:23296"/>
        <dbReference type="ChEBI" id="CHEBI:15361"/>
        <dbReference type="ChEBI" id="CHEBI:17122"/>
        <dbReference type="ChEBI" id="CHEBI:173083"/>
        <dbReference type="EC" id="4.1.3.3"/>
    </reaction>
</comment>
<dbReference type="PANTHER" id="PTHR12128:SF21">
    <property type="entry name" value="N-ACETYLNEURAMINATE LYASE"/>
    <property type="match status" value="1"/>
</dbReference>
<comment type="pathway">
    <text evidence="2">Amino-sugar metabolism; N-acetylneuraminate degradation.</text>
</comment>
<evidence type="ECO:0000256" key="3">
    <source>
        <dbReference type="ARBA" id="ARBA00006324"/>
    </source>
</evidence>
<evidence type="ECO:0000256" key="7">
    <source>
        <dbReference type="ARBA" id="ARBA00023239"/>
    </source>
</evidence>
<keyword evidence="7 11" id="KW-0456">Lyase</keyword>
<keyword evidence="9" id="KW-0119">Carbohydrate metabolism</keyword>
<accession>A0AAV1FJ10</accession>
<dbReference type="AlphaFoldDB" id="A0AAV1FJ10"/>
<dbReference type="Pfam" id="PF00701">
    <property type="entry name" value="DHDPS"/>
    <property type="match status" value="1"/>
</dbReference>
<comment type="similarity">
    <text evidence="3">Belongs to the DapA family. NanA subfamily.</text>
</comment>
<dbReference type="PANTHER" id="PTHR12128">
    <property type="entry name" value="DIHYDRODIPICOLINATE SYNTHASE"/>
    <property type="match status" value="1"/>
</dbReference>
<dbReference type="PRINTS" id="PR00146">
    <property type="entry name" value="DHPICSNTHASE"/>
</dbReference>
<evidence type="ECO:0000256" key="6">
    <source>
        <dbReference type="ARBA" id="ARBA00022490"/>
    </source>
</evidence>
<name>A0AAV1FJ10_XYRNO</name>
<dbReference type="InterPro" id="IPR002220">
    <property type="entry name" value="DapA-like"/>
</dbReference>
<keyword evidence="8" id="KW-0704">Schiff base</keyword>
<dbReference type="EC" id="4.1.3.3" evidence="5"/>
<evidence type="ECO:0000256" key="5">
    <source>
        <dbReference type="ARBA" id="ARBA00012911"/>
    </source>
</evidence>
<feature type="active site" description="Proton donor/acceptor" evidence="12">
    <location>
        <position position="144"/>
    </location>
</feature>
<evidence type="ECO:0000256" key="12">
    <source>
        <dbReference type="PIRSR" id="PIRSR001365-1"/>
    </source>
</evidence>
<comment type="subcellular location">
    <subcellularLocation>
        <location evidence="1">Cytoplasm</location>
    </subcellularLocation>
</comment>
<sequence length="309" mass="33835">MAAVADKKLTGLVAATFTPLTPQGEVNLSQIGPYIDYLTQKQGVKNIFVNGTAGESMSFTVAERKMLAEEWCKKAKGIMDHVIVHVGCLSLKDSQELARHAAEIKADAIAIMAPFFLRPKNVAALRKFLQEVASAAPSMPFYYYHIPRITNVNLPVVDLLEDIENDIPSFSGVKFSASDAMDLGLCINNSKPQWTVLFGVDEELLSGLAMGAQGAIGSTYNYLGCHINKLLAAFEKNNLAEARRIQYNLQELLRYAKKYGGFDLGVNKQLMVELSGLPLGPPRPPVIQCPPENAQSIVQKFHSLFSESS</sequence>
<dbReference type="Proteomes" id="UP001178508">
    <property type="component" value="Chromosome 7"/>
</dbReference>
<evidence type="ECO:0000256" key="9">
    <source>
        <dbReference type="ARBA" id="ARBA00023277"/>
    </source>
</evidence>
<evidence type="ECO:0000256" key="2">
    <source>
        <dbReference type="ARBA" id="ARBA00004878"/>
    </source>
</evidence>
<evidence type="ECO:0000256" key="8">
    <source>
        <dbReference type="ARBA" id="ARBA00023270"/>
    </source>
</evidence>
<evidence type="ECO:0000256" key="13">
    <source>
        <dbReference type="PIRSR" id="PIRSR001365-2"/>
    </source>
</evidence>
<keyword evidence="6" id="KW-0963">Cytoplasm</keyword>
<comment type="subunit">
    <text evidence="4">Homotetramer.</text>
</comment>
<keyword evidence="15" id="KW-1185">Reference proteome</keyword>
<dbReference type="GO" id="GO:0005737">
    <property type="term" value="C:cytoplasm"/>
    <property type="evidence" value="ECO:0007669"/>
    <property type="project" value="UniProtKB-SubCell"/>
</dbReference>
<feature type="active site" description="Schiff-base intermediate with substrate" evidence="12">
    <location>
        <position position="174"/>
    </location>
</feature>
<dbReference type="GO" id="GO:0008747">
    <property type="term" value="F:N-acetylneuraminate lyase activity"/>
    <property type="evidence" value="ECO:0007669"/>
    <property type="project" value="UniProtKB-EC"/>
</dbReference>
<dbReference type="Gene3D" id="3.20.20.70">
    <property type="entry name" value="Aldolase class I"/>
    <property type="match status" value="1"/>
</dbReference>
<evidence type="ECO:0000256" key="1">
    <source>
        <dbReference type="ARBA" id="ARBA00004496"/>
    </source>
</evidence>
<organism evidence="14 15">
    <name type="scientific">Xyrichtys novacula</name>
    <name type="common">Pearly razorfish</name>
    <name type="synonym">Hemipteronotus novacula</name>
    <dbReference type="NCBI Taxonomy" id="13765"/>
    <lineage>
        <taxon>Eukaryota</taxon>
        <taxon>Metazoa</taxon>
        <taxon>Chordata</taxon>
        <taxon>Craniata</taxon>
        <taxon>Vertebrata</taxon>
        <taxon>Euteleostomi</taxon>
        <taxon>Actinopterygii</taxon>
        <taxon>Neopterygii</taxon>
        <taxon>Teleostei</taxon>
        <taxon>Neoteleostei</taxon>
        <taxon>Acanthomorphata</taxon>
        <taxon>Eupercaria</taxon>
        <taxon>Labriformes</taxon>
        <taxon>Labridae</taxon>
        <taxon>Xyrichtys</taxon>
    </lineage>
</organism>
<evidence type="ECO:0000256" key="10">
    <source>
        <dbReference type="ARBA" id="ARBA00044906"/>
    </source>
</evidence>
<protein>
    <recommendedName>
        <fullName evidence="5">N-acetylneuraminate lyase</fullName>
        <ecNumber evidence="5">4.1.3.3</ecNumber>
    </recommendedName>
</protein>